<dbReference type="AlphaFoldDB" id="A0AAW2TB08"/>
<accession>A0AAW2TB08</accession>
<dbReference type="Pfam" id="PF14111">
    <property type="entry name" value="DUF4283"/>
    <property type="match status" value="1"/>
</dbReference>
<name>A0AAW2TB08_9LAMI</name>
<sequence length="246" mass="27336">MEALTDLMKRWIVQFGDENPPPSTPLPRVLTPASVVDLNVALQETLMLSDEHGQPRVLLPLAVVAPPPPMATRISDYEHAIRAADQTKPTTPLLYQSSPASKPPTEIFIDNVLLTSASSSVHSIDKIASAFLNSSRKILSYIPPSMQNGEVIVRPSLNMIRDGSRRWNTTAIGYFLGKRPYFHHLNDFVRSIWPAVCEVTATVNGFFFFQFKTTAAMEEVIEGGPWLFQGQPIVLQNGSPTWCYVN</sequence>
<dbReference type="InterPro" id="IPR025558">
    <property type="entry name" value="DUF4283"/>
</dbReference>
<comment type="caution">
    <text evidence="2">The sequence shown here is derived from an EMBL/GenBank/DDBJ whole genome shotgun (WGS) entry which is preliminary data.</text>
</comment>
<evidence type="ECO:0000259" key="1">
    <source>
        <dbReference type="Pfam" id="PF14111"/>
    </source>
</evidence>
<dbReference type="EMBL" id="JACGWN010000015">
    <property type="protein sequence ID" value="KAL0401452.1"/>
    <property type="molecule type" value="Genomic_DNA"/>
</dbReference>
<gene>
    <name evidence="2" type="ORF">Slati_4175100</name>
</gene>
<protein>
    <recommendedName>
        <fullName evidence="1">DUF4283 domain-containing protein</fullName>
    </recommendedName>
</protein>
<dbReference type="PANTHER" id="PTHR33233">
    <property type="entry name" value="ENDONUCLEASE/EXONUCLEASE/PHOSPHATASE"/>
    <property type="match status" value="1"/>
</dbReference>
<proteinExistence type="predicted"/>
<reference evidence="2" key="2">
    <citation type="journal article" date="2024" name="Plant">
        <title>Genomic evolution and insights into agronomic trait innovations of Sesamum species.</title>
        <authorList>
            <person name="Miao H."/>
            <person name="Wang L."/>
            <person name="Qu L."/>
            <person name="Liu H."/>
            <person name="Sun Y."/>
            <person name="Le M."/>
            <person name="Wang Q."/>
            <person name="Wei S."/>
            <person name="Zheng Y."/>
            <person name="Lin W."/>
            <person name="Duan Y."/>
            <person name="Cao H."/>
            <person name="Xiong S."/>
            <person name="Wang X."/>
            <person name="Wei L."/>
            <person name="Li C."/>
            <person name="Ma Q."/>
            <person name="Ju M."/>
            <person name="Zhao R."/>
            <person name="Li G."/>
            <person name="Mu C."/>
            <person name="Tian Q."/>
            <person name="Mei H."/>
            <person name="Zhang T."/>
            <person name="Gao T."/>
            <person name="Zhang H."/>
        </authorList>
    </citation>
    <scope>NUCLEOTIDE SEQUENCE</scope>
    <source>
        <strain evidence="2">KEN1</strain>
    </source>
</reference>
<dbReference type="PANTHER" id="PTHR33233:SF17">
    <property type="entry name" value="DUF4283 DOMAIN-CONTAINING PROTEIN"/>
    <property type="match status" value="1"/>
</dbReference>
<organism evidence="2">
    <name type="scientific">Sesamum latifolium</name>
    <dbReference type="NCBI Taxonomy" id="2727402"/>
    <lineage>
        <taxon>Eukaryota</taxon>
        <taxon>Viridiplantae</taxon>
        <taxon>Streptophyta</taxon>
        <taxon>Embryophyta</taxon>
        <taxon>Tracheophyta</taxon>
        <taxon>Spermatophyta</taxon>
        <taxon>Magnoliopsida</taxon>
        <taxon>eudicotyledons</taxon>
        <taxon>Gunneridae</taxon>
        <taxon>Pentapetalae</taxon>
        <taxon>asterids</taxon>
        <taxon>lamiids</taxon>
        <taxon>Lamiales</taxon>
        <taxon>Pedaliaceae</taxon>
        <taxon>Sesamum</taxon>
    </lineage>
</organism>
<feature type="domain" description="DUF4283" evidence="1">
    <location>
        <begin position="166"/>
        <end position="240"/>
    </location>
</feature>
<evidence type="ECO:0000313" key="2">
    <source>
        <dbReference type="EMBL" id="KAL0401452.1"/>
    </source>
</evidence>
<reference evidence="2" key="1">
    <citation type="submission" date="2020-06" db="EMBL/GenBank/DDBJ databases">
        <authorList>
            <person name="Li T."/>
            <person name="Hu X."/>
            <person name="Zhang T."/>
            <person name="Song X."/>
            <person name="Zhang H."/>
            <person name="Dai N."/>
            <person name="Sheng W."/>
            <person name="Hou X."/>
            <person name="Wei L."/>
        </authorList>
    </citation>
    <scope>NUCLEOTIDE SEQUENCE</scope>
    <source>
        <strain evidence="2">KEN1</strain>
        <tissue evidence="2">Leaf</tissue>
    </source>
</reference>